<feature type="compositionally biased region" description="Basic and acidic residues" evidence="15">
    <location>
        <begin position="227"/>
        <end position="237"/>
    </location>
</feature>
<dbReference type="EC" id="2.3.2.27" evidence="4"/>
<dbReference type="AlphaFoldDB" id="A0AAD6ES17"/>
<dbReference type="InterPro" id="IPR001841">
    <property type="entry name" value="Znf_RING"/>
</dbReference>
<dbReference type="GO" id="GO:0008270">
    <property type="term" value="F:zinc ion binding"/>
    <property type="evidence" value="ECO:0007669"/>
    <property type="project" value="UniProtKB-KW"/>
</dbReference>
<name>A0AAD6ES17_9POAL</name>
<feature type="region of interest" description="Disordered" evidence="15">
    <location>
        <begin position="209"/>
        <end position="237"/>
    </location>
</feature>
<keyword evidence="9" id="KW-0833">Ubl conjugation pathway</keyword>
<comment type="catalytic activity">
    <reaction evidence="1">
        <text>S-ubiquitinyl-[E2 ubiquitin-conjugating enzyme]-L-cysteine + [acceptor protein]-L-lysine = [E2 ubiquitin-conjugating enzyme]-L-cysteine + N(6)-ubiquitinyl-[acceptor protein]-L-lysine.</text>
        <dbReference type="EC" id="2.3.2.27"/>
    </reaction>
</comment>
<dbReference type="Proteomes" id="UP001210211">
    <property type="component" value="Unassembled WGS sequence"/>
</dbReference>
<evidence type="ECO:0000256" key="14">
    <source>
        <dbReference type="PROSITE-ProRule" id="PRU00175"/>
    </source>
</evidence>
<keyword evidence="12 16" id="KW-0472">Membrane</keyword>
<dbReference type="Pfam" id="PF13639">
    <property type="entry name" value="zf-RING_2"/>
    <property type="match status" value="1"/>
</dbReference>
<evidence type="ECO:0000256" key="5">
    <source>
        <dbReference type="ARBA" id="ARBA00022679"/>
    </source>
</evidence>
<comment type="similarity">
    <text evidence="13">Belongs to the RING-type zinc finger family. ATL subfamily.</text>
</comment>
<protein>
    <recommendedName>
        <fullName evidence="4">RING-type E3 ubiquitin transferase</fullName>
        <ecNumber evidence="4">2.3.2.27</ecNumber>
    </recommendedName>
</protein>
<sequence>MNLFTHTEIFSPPMQFPLPYLPPPAIPSPASPPPPPLPLSPYQNLLQNKLSPSVLLVIIILAIIFFISALLHLLVRFLLKRANHDSDSSELNSVTAMQGQLQQLFHLHDAGVDQSFIDTLPIFQYKAIIGLKDPFDCAVCLCEFEEEDKLRLLPKCSHAFHVDCIDTWLLTHSTCPLCRRSLLVDNFSPNNSRGATLFILESASESSREIASDRVEPGSNSNLSSLRENEMSPSVEEKFKKSEEKVVAVKLGKFKCVENEVREGEGTSNGNKPNKGNLSSRRRCFSMGSYEYVMDEQTSLCVTIKPPKKKPILKKPSRRRLAMSECDCYSKRDGFKAILDSSRFSCVPAESTRSSISLKGSIQKKDSFSVSKIWMVPRKDPDAPLSDDFKRRAVSFRLPLHRPPPGGDMSPVKLLGLENSIGSEMDWDLEEGSCNNGSSIGPSITDQAAVPSFARRTLLWVIGRQNKS</sequence>
<gene>
    <name evidence="18" type="ORF">LUZ61_002777</name>
</gene>
<evidence type="ECO:0000256" key="15">
    <source>
        <dbReference type="SAM" id="MobiDB-lite"/>
    </source>
</evidence>
<keyword evidence="8 14" id="KW-0863">Zinc-finger</keyword>
<dbReference type="EMBL" id="JAMRDG010000001">
    <property type="protein sequence ID" value="KAJ3699072.1"/>
    <property type="molecule type" value="Genomic_DNA"/>
</dbReference>
<keyword evidence="10" id="KW-0862">Zinc</keyword>
<evidence type="ECO:0000256" key="1">
    <source>
        <dbReference type="ARBA" id="ARBA00000900"/>
    </source>
</evidence>
<evidence type="ECO:0000256" key="2">
    <source>
        <dbReference type="ARBA" id="ARBA00004167"/>
    </source>
</evidence>
<keyword evidence="11 16" id="KW-1133">Transmembrane helix</keyword>
<feature type="domain" description="RING-type" evidence="17">
    <location>
        <begin position="137"/>
        <end position="179"/>
    </location>
</feature>
<evidence type="ECO:0000256" key="10">
    <source>
        <dbReference type="ARBA" id="ARBA00022833"/>
    </source>
</evidence>
<reference evidence="18 19" key="1">
    <citation type="journal article" date="2022" name="Cell">
        <title>Repeat-based holocentromeres influence genome architecture and karyotype evolution.</title>
        <authorList>
            <person name="Hofstatter P.G."/>
            <person name="Thangavel G."/>
            <person name="Lux T."/>
            <person name="Neumann P."/>
            <person name="Vondrak T."/>
            <person name="Novak P."/>
            <person name="Zhang M."/>
            <person name="Costa L."/>
            <person name="Castellani M."/>
            <person name="Scott A."/>
            <person name="Toegelov H."/>
            <person name="Fuchs J."/>
            <person name="Mata-Sucre Y."/>
            <person name="Dias Y."/>
            <person name="Vanzela A.L.L."/>
            <person name="Huettel B."/>
            <person name="Almeida C.C.S."/>
            <person name="Simkova H."/>
            <person name="Souza G."/>
            <person name="Pedrosa-Harand A."/>
            <person name="Macas J."/>
            <person name="Mayer K.F.X."/>
            <person name="Houben A."/>
            <person name="Marques A."/>
        </authorList>
    </citation>
    <scope>NUCLEOTIDE SEQUENCE [LARGE SCALE GENOMIC DNA]</scope>
    <source>
        <strain evidence="18">RhyTen1mFocal</strain>
    </source>
</reference>
<feature type="transmembrane region" description="Helical" evidence="16">
    <location>
        <begin position="54"/>
        <end position="79"/>
    </location>
</feature>
<dbReference type="PANTHER" id="PTHR45768">
    <property type="entry name" value="E3 UBIQUITIN-PROTEIN LIGASE RNF13-LIKE"/>
    <property type="match status" value="1"/>
</dbReference>
<dbReference type="GO" id="GO:0061630">
    <property type="term" value="F:ubiquitin protein ligase activity"/>
    <property type="evidence" value="ECO:0007669"/>
    <property type="project" value="UniProtKB-EC"/>
</dbReference>
<dbReference type="PROSITE" id="PS50089">
    <property type="entry name" value="ZF_RING_2"/>
    <property type="match status" value="1"/>
</dbReference>
<evidence type="ECO:0000256" key="6">
    <source>
        <dbReference type="ARBA" id="ARBA00022692"/>
    </source>
</evidence>
<proteinExistence type="inferred from homology"/>
<evidence type="ECO:0000256" key="13">
    <source>
        <dbReference type="ARBA" id="ARBA00024209"/>
    </source>
</evidence>
<dbReference type="GO" id="GO:0016020">
    <property type="term" value="C:membrane"/>
    <property type="evidence" value="ECO:0007669"/>
    <property type="project" value="UniProtKB-SubCell"/>
</dbReference>
<evidence type="ECO:0000256" key="7">
    <source>
        <dbReference type="ARBA" id="ARBA00022723"/>
    </source>
</evidence>
<dbReference type="SUPFAM" id="SSF57850">
    <property type="entry name" value="RING/U-box"/>
    <property type="match status" value="1"/>
</dbReference>
<evidence type="ECO:0000313" key="19">
    <source>
        <dbReference type="Proteomes" id="UP001210211"/>
    </source>
</evidence>
<dbReference type="SMART" id="SM00184">
    <property type="entry name" value="RING"/>
    <property type="match status" value="1"/>
</dbReference>
<accession>A0AAD6ES17</accession>
<evidence type="ECO:0000256" key="3">
    <source>
        <dbReference type="ARBA" id="ARBA00004906"/>
    </source>
</evidence>
<keyword evidence="19" id="KW-1185">Reference proteome</keyword>
<evidence type="ECO:0000256" key="9">
    <source>
        <dbReference type="ARBA" id="ARBA00022786"/>
    </source>
</evidence>
<evidence type="ECO:0000256" key="11">
    <source>
        <dbReference type="ARBA" id="ARBA00022989"/>
    </source>
</evidence>
<keyword evidence="5" id="KW-0808">Transferase</keyword>
<comment type="caution">
    <text evidence="18">The sequence shown here is derived from an EMBL/GenBank/DDBJ whole genome shotgun (WGS) entry which is preliminary data.</text>
</comment>
<dbReference type="CDD" id="cd16461">
    <property type="entry name" value="RING-H2_EL5-like"/>
    <property type="match status" value="1"/>
</dbReference>
<evidence type="ECO:0000313" key="18">
    <source>
        <dbReference type="EMBL" id="KAJ3699072.1"/>
    </source>
</evidence>
<comment type="pathway">
    <text evidence="3">Protein modification; protein ubiquitination.</text>
</comment>
<evidence type="ECO:0000256" key="12">
    <source>
        <dbReference type="ARBA" id="ARBA00023136"/>
    </source>
</evidence>
<dbReference type="FunFam" id="3.30.40.10:FF:000231">
    <property type="entry name" value="RING-H2 finger protein ATL46"/>
    <property type="match status" value="1"/>
</dbReference>
<dbReference type="PANTHER" id="PTHR45768:SF10">
    <property type="entry name" value="RING-H2 FINGER PROTEIN ATL13-RELATED"/>
    <property type="match status" value="1"/>
</dbReference>
<dbReference type="Gene3D" id="3.30.40.10">
    <property type="entry name" value="Zinc/RING finger domain, C3HC4 (zinc finger)"/>
    <property type="match status" value="1"/>
</dbReference>
<comment type="subcellular location">
    <subcellularLocation>
        <location evidence="2">Membrane</location>
        <topology evidence="2">Single-pass membrane protein</topology>
    </subcellularLocation>
</comment>
<dbReference type="InterPro" id="IPR013083">
    <property type="entry name" value="Znf_RING/FYVE/PHD"/>
</dbReference>
<keyword evidence="6 16" id="KW-0812">Transmembrane</keyword>
<organism evidence="18 19">
    <name type="scientific">Rhynchospora tenuis</name>
    <dbReference type="NCBI Taxonomy" id="198213"/>
    <lineage>
        <taxon>Eukaryota</taxon>
        <taxon>Viridiplantae</taxon>
        <taxon>Streptophyta</taxon>
        <taxon>Embryophyta</taxon>
        <taxon>Tracheophyta</taxon>
        <taxon>Spermatophyta</taxon>
        <taxon>Magnoliopsida</taxon>
        <taxon>Liliopsida</taxon>
        <taxon>Poales</taxon>
        <taxon>Cyperaceae</taxon>
        <taxon>Cyperoideae</taxon>
        <taxon>Rhynchosporeae</taxon>
        <taxon>Rhynchospora</taxon>
    </lineage>
</organism>
<evidence type="ECO:0000256" key="8">
    <source>
        <dbReference type="ARBA" id="ARBA00022771"/>
    </source>
</evidence>
<evidence type="ECO:0000259" key="17">
    <source>
        <dbReference type="PROSITE" id="PS50089"/>
    </source>
</evidence>
<evidence type="ECO:0000256" key="16">
    <source>
        <dbReference type="SAM" id="Phobius"/>
    </source>
</evidence>
<evidence type="ECO:0000256" key="4">
    <source>
        <dbReference type="ARBA" id="ARBA00012483"/>
    </source>
</evidence>
<keyword evidence="7" id="KW-0479">Metal-binding</keyword>